<comment type="caution">
    <text evidence="3">The sequence shown here is derived from an EMBL/GenBank/DDBJ whole genome shotgun (WGS) entry which is preliminary data.</text>
</comment>
<feature type="domain" description="SPOR" evidence="2">
    <location>
        <begin position="1090"/>
        <end position="1174"/>
    </location>
</feature>
<feature type="compositionally biased region" description="Acidic residues" evidence="1">
    <location>
        <begin position="253"/>
        <end position="263"/>
    </location>
</feature>
<feature type="compositionally biased region" description="Acidic residues" evidence="1">
    <location>
        <begin position="335"/>
        <end position="351"/>
    </location>
</feature>
<dbReference type="Pfam" id="PF05036">
    <property type="entry name" value="SPOR"/>
    <property type="match status" value="1"/>
</dbReference>
<dbReference type="SUPFAM" id="SSF110997">
    <property type="entry name" value="Sporulation related repeat"/>
    <property type="match status" value="1"/>
</dbReference>
<sequence>MSKEAKKFGAGYERDAPDDRTYEEDPLVELARIVSGGPLYPRRRETEPEEAAPSEDLSDGKGPEEDAPEVEAVTPPVGTPQDPGRAPEDDVFAGDPTADLERELLAEFEASFAPPEPEPDSPEERQAAPDIEAAGYEPEPDEDDGPYADVGAEASVESGEVLPDTYDERDVEPSLEADEAEDRIAGYPLDAAVSDPVASRDDIPEDTAPEIELPAENESPAAALEAPEVFPEPNAAEPETAETNDVRVAPEPAEPEAAEPETTEPERPEPLDLASQLSAILGSRVTPTTARPVASRDEPSAPAIEGGSASLLARMRRGFEEPAPRKEPVVHEEPAAEDDAPAVEAFDEPEIDAAPPVETTSLDEEPAETTAPPIDLDDLEGALAAAVGEAIANDPEISKPRFEPSFEDEAPADLDLTPLPEIPDATVEEPAVEEPVAEDPGIDEPEADDAPEVITEAPSADDDVAWRGPDLRADSRYADDDDSAAYADDGRIEPGLDAEVPADEGIGDDGNIDAVEAALFPEVTAGEPYRIDERYAPEEDAEAPEAPDLTETTDEPGEGDAYPEIYAEAPRDGAAYEGSYDADGSPLAAEGREGVYEPAIYAETGSEDETDYPAEGYAEVEGYEDGEDDSREFVPREYRSDAYDPAFDDAALEPPRVAVDLDEAYGAPVAAGYEAEHYDETYHAEAGYAPDGDYADTDDIALAAEEAAPQYSGDDHQLPPHTEEELEASPADGERGRGMMVAAVVGGIVVLGLAGFLGYRFLAGEEASGPPPMIYADTGEVKVKPEEPQGTGEPERSKLIYDRVGGSGEPGEERLIVRTEEPVDPLAAEGETGVPEAEARGAVPRRVRTVVVRPDGTIVDQSDDAAPAAAAPVETVRIRPTTDDIGATADEAAADAGEGADTAEATDADLLAGNADTPEFSGEADVPRPKPGTELAALDTDEAAPAEATDDAEASGPAADEEPVASEAEETPAATDDTSSETDVASREPEPRQVQTEAPASRPATPAVPRNARLPEARPSTADSPVSPTARRVTTQPVRTQGRDIPPTNRGQTGPLDLTAAARGPAVTPPPSAPPSNAAEAAAATPATAAPPAGTYSVQVSSQRSEAQAQEAYKSLQSRYPQLFNNQNAMILRADLGDKGTYYRVRVGPMERGAADNFCSNLKSAGGDCFIRRN</sequence>
<feature type="compositionally biased region" description="Polar residues" evidence="1">
    <location>
        <begin position="1021"/>
        <end position="1039"/>
    </location>
</feature>
<feature type="compositionally biased region" description="Acidic residues" evidence="1">
    <location>
        <begin position="500"/>
        <end position="511"/>
    </location>
</feature>
<gene>
    <name evidence="3" type="ORF">CH339_08470</name>
</gene>
<reference evidence="3 4" key="1">
    <citation type="submission" date="2017-07" db="EMBL/GenBank/DDBJ databases">
        <title>Draft Genome Sequences of Select Purple Nonsulfur Bacteria.</title>
        <authorList>
            <person name="Lasarre B."/>
            <person name="Mckinlay J.B."/>
        </authorList>
    </citation>
    <scope>NUCLEOTIDE SEQUENCE [LARGE SCALE GENOMIC DNA]</scope>
    <source>
        <strain evidence="3 4">DSM 11290</strain>
    </source>
</reference>
<accession>A0A327JNN9</accession>
<proteinExistence type="predicted"/>
<feature type="compositionally biased region" description="Low complexity" evidence="1">
    <location>
        <begin position="231"/>
        <end position="243"/>
    </location>
</feature>
<organism evidence="3 4">
    <name type="scientific">Rhodobium orientis</name>
    <dbReference type="NCBI Taxonomy" id="34017"/>
    <lineage>
        <taxon>Bacteria</taxon>
        <taxon>Pseudomonadati</taxon>
        <taxon>Pseudomonadota</taxon>
        <taxon>Alphaproteobacteria</taxon>
        <taxon>Hyphomicrobiales</taxon>
        <taxon>Rhodobiaceae</taxon>
        <taxon>Rhodobium</taxon>
    </lineage>
</organism>
<protein>
    <recommendedName>
        <fullName evidence="2">SPOR domain-containing protein</fullName>
    </recommendedName>
</protein>
<feature type="compositionally biased region" description="Acidic residues" evidence="1">
    <location>
        <begin position="203"/>
        <end position="215"/>
    </location>
</feature>
<dbReference type="GO" id="GO:0042834">
    <property type="term" value="F:peptidoglycan binding"/>
    <property type="evidence" value="ECO:0007669"/>
    <property type="project" value="InterPro"/>
</dbReference>
<dbReference type="EMBL" id="NPEV01000013">
    <property type="protein sequence ID" value="RAI27927.1"/>
    <property type="molecule type" value="Genomic_DNA"/>
</dbReference>
<feature type="region of interest" description="Disordered" evidence="1">
    <location>
        <begin position="704"/>
        <end position="733"/>
    </location>
</feature>
<feature type="compositionally biased region" description="Acidic residues" evidence="1">
    <location>
        <begin position="426"/>
        <end position="451"/>
    </location>
</feature>
<feature type="compositionally biased region" description="Basic and acidic residues" evidence="1">
    <location>
        <begin position="317"/>
        <end position="334"/>
    </location>
</feature>
<feature type="compositionally biased region" description="Basic and acidic residues" evidence="1">
    <location>
        <begin position="1"/>
        <end position="20"/>
    </location>
</feature>
<feature type="compositionally biased region" description="Basic and acidic residues" evidence="1">
    <location>
        <begin position="713"/>
        <end position="723"/>
    </location>
</feature>
<feature type="compositionally biased region" description="Basic and acidic residues" evidence="1">
    <location>
        <begin position="811"/>
        <end position="821"/>
    </location>
</feature>
<dbReference type="RefSeq" id="WP_111433913.1">
    <property type="nucleotide sequence ID" value="NZ_JACIGG010000004.1"/>
</dbReference>
<feature type="compositionally biased region" description="Low complexity" evidence="1">
    <location>
        <begin position="883"/>
        <end position="909"/>
    </location>
</feature>
<dbReference type="InterPro" id="IPR036680">
    <property type="entry name" value="SPOR-like_sf"/>
</dbReference>
<feature type="compositionally biased region" description="Acidic residues" evidence="1">
    <location>
        <begin position="47"/>
        <end position="57"/>
    </location>
</feature>
<feature type="compositionally biased region" description="Low complexity" evidence="1">
    <location>
        <begin position="1075"/>
        <end position="1093"/>
    </location>
</feature>
<name>A0A327JNN9_9HYPH</name>
<feature type="compositionally biased region" description="Basic and acidic residues" evidence="1">
    <location>
        <begin position="469"/>
        <end position="478"/>
    </location>
</feature>
<dbReference type="Proteomes" id="UP000249299">
    <property type="component" value="Unassembled WGS sequence"/>
</dbReference>
<feature type="region of interest" description="Disordered" evidence="1">
    <location>
        <begin position="858"/>
        <end position="1107"/>
    </location>
</feature>
<feature type="region of interest" description="Disordered" evidence="1">
    <location>
        <begin position="394"/>
        <end position="593"/>
    </location>
</feature>
<dbReference type="Gene3D" id="3.30.70.1070">
    <property type="entry name" value="Sporulation related repeat"/>
    <property type="match status" value="1"/>
</dbReference>
<dbReference type="AlphaFoldDB" id="A0A327JNN9"/>
<evidence type="ECO:0000313" key="3">
    <source>
        <dbReference type="EMBL" id="RAI27927.1"/>
    </source>
</evidence>
<dbReference type="PROSITE" id="PS51724">
    <property type="entry name" value="SPOR"/>
    <property type="match status" value="1"/>
</dbReference>
<feature type="compositionally biased region" description="Polar residues" evidence="1">
    <location>
        <begin position="1096"/>
        <end position="1107"/>
    </location>
</feature>
<dbReference type="InterPro" id="IPR007730">
    <property type="entry name" value="SPOR-like_dom"/>
</dbReference>
<feature type="compositionally biased region" description="Basic and acidic residues" evidence="1">
    <location>
        <begin position="784"/>
        <end position="801"/>
    </location>
</feature>
<feature type="region of interest" description="Disordered" evidence="1">
    <location>
        <begin position="1"/>
        <end position="375"/>
    </location>
</feature>
<evidence type="ECO:0000259" key="2">
    <source>
        <dbReference type="PROSITE" id="PS51724"/>
    </source>
</evidence>
<keyword evidence="4" id="KW-1185">Reference proteome</keyword>
<feature type="region of interest" description="Disordered" evidence="1">
    <location>
        <begin position="784"/>
        <end position="841"/>
    </location>
</feature>
<evidence type="ECO:0000256" key="1">
    <source>
        <dbReference type="SAM" id="MobiDB-lite"/>
    </source>
</evidence>
<evidence type="ECO:0000313" key="4">
    <source>
        <dbReference type="Proteomes" id="UP000249299"/>
    </source>
</evidence>
<feature type="compositionally biased region" description="Acidic residues" evidence="1">
    <location>
        <begin position="939"/>
        <end position="970"/>
    </location>
</feature>
<dbReference type="OrthoDB" id="7338235at2"/>